<dbReference type="EMBL" id="CM029047">
    <property type="protein sequence ID" value="KAG2583395.1"/>
    <property type="molecule type" value="Genomic_DNA"/>
</dbReference>
<reference evidence="2" key="1">
    <citation type="submission" date="2020-05" db="EMBL/GenBank/DDBJ databases">
        <title>WGS assembly of Panicum virgatum.</title>
        <authorList>
            <person name="Lovell J.T."/>
            <person name="Jenkins J."/>
            <person name="Shu S."/>
            <person name="Juenger T.E."/>
            <person name="Schmutz J."/>
        </authorList>
    </citation>
    <scope>NUCLEOTIDE SEQUENCE</scope>
    <source>
        <strain evidence="2">AP13</strain>
    </source>
</reference>
<protein>
    <submittedName>
        <fullName evidence="2">Uncharacterized protein</fullName>
    </submittedName>
</protein>
<proteinExistence type="predicted"/>
<sequence length="149" mass="16739">MHPCEKGEQRLAPRADGRRAPRHGGAPAKRAGKGSPPGPTIAAEKCRRLATARESDRSPARSLSPWRRRPPRPLPSDGNGGALGSQICEVGPMPPSGKGETQIGGPIHRRPPPWNRRGPFLLRHHGKRRRPRRRRHPRRVNCWICWFCY</sequence>
<name>A0A8T0RE63_PANVG</name>
<accession>A0A8T0RE63</accession>
<dbReference type="AlphaFoldDB" id="A0A8T0RE63"/>
<feature type="compositionally biased region" description="Basic and acidic residues" evidence="1">
    <location>
        <begin position="44"/>
        <end position="59"/>
    </location>
</feature>
<organism evidence="2 3">
    <name type="scientific">Panicum virgatum</name>
    <name type="common">Blackwell switchgrass</name>
    <dbReference type="NCBI Taxonomy" id="38727"/>
    <lineage>
        <taxon>Eukaryota</taxon>
        <taxon>Viridiplantae</taxon>
        <taxon>Streptophyta</taxon>
        <taxon>Embryophyta</taxon>
        <taxon>Tracheophyta</taxon>
        <taxon>Spermatophyta</taxon>
        <taxon>Magnoliopsida</taxon>
        <taxon>Liliopsida</taxon>
        <taxon>Poales</taxon>
        <taxon>Poaceae</taxon>
        <taxon>PACMAD clade</taxon>
        <taxon>Panicoideae</taxon>
        <taxon>Panicodae</taxon>
        <taxon>Paniceae</taxon>
        <taxon>Panicinae</taxon>
        <taxon>Panicum</taxon>
        <taxon>Panicum sect. Hiantes</taxon>
    </lineage>
</organism>
<keyword evidence="3" id="KW-1185">Reference proteome</keyword>
<evidence type="ECO:0000313" key="3">
    <source>
        <dbReference type="Proteomes" id="UP000823388"/>
    </source>
</evidence>
<evidence type="ECO:0000313" key="2">
    <source>
        <dbReference type="EMBL" id="KAG2583395.1"/>
    </source>
</evidence>
<feature type="region of interest" description="Disordered" evidence="1">
    <location>
        <begin position="1"/>
        <end position="121"/>
    </location>
</feature>
<feature type="compositionally biased region" description="Basic and acidic residues" evidence="1">
    <location>
        <begin position="1"/>
        <end position="19"/>
    </location>
</feature>
<evidence type="ECO:0000256" key="1">
    <source>
        <dbReference type="SAM" id="MobiDB-lite"/>
    </source>
</evidence>
<dbReference type="Proteomes" id="UP000823388">
    <property type="component" value="Chromosome 6K"/>
</dbReference>
<gene>
    <name evidence="2" type="ORF">PVAP13_6KG199712</name>
</gene>
<comment type="caution">
    <text evidence="2">The sequence shown here is derived from an EMBL/GenBank/DDBJ whole genome shotgun (WGS) entry which is preliminary data.</text>
</comment>